<keyword evidence="1" id="KW-0560">Oxidoreductase</keyword>
<dbReference type="PANTHER" id="PTHR35176">
    <property type="entry name" value="HEME OXYGENASE HI_0854-RELATED"/>
    <property type="match status" value="1"/>
</dbReference>
<organism evidence="3 4">
    <name type="scientific">Amycolatopsis rhizosphaerae</name>
    <dbReference type="NCBI Taxonomy" id="2053003"/>
    <lineage>
        <taxon>Bacteria</taxon>
        <taxon>Bacillati</taxon>
        <taxon>Actinomycetota</taxon>
        <taxon>Actinomycetes</taxon>
        <taxon>Pseudonocardiales</taxon>
        <taxon>Pseudonocardiaceae</taxon>
        <taxon>Amycolatopsis</taxon>
    </lineage>
</organism>
<feature type="domain" description="Pyridoxamine 5'-phosphate oxidase N-terminal" evidence="2">
    <location>
        <begin position="8"/>
        <end position="100"/>
    </location>
</feature>
<evidence type="ECO:0000256" key="1">
    <source>
        <dbReference type="ARBA" id="ARBA00023002"/>
    </source>
</evidence>
<accession>A0A558CLS1</accession>
<name>A0A558CLS1_9PSEU</name>
<dbReference type="InterPro" id="IPR052019">
    <property type="entry name" value="F420H2_bilvrd_red/Heme_oxyg"/>
</dbReference>
<reference evidence="3 4" key="2">
    <citation type="submission" date="2019-08" db="EMBL/GenBank/DDBJ databases">
        <title>Amycolatopsis acidicola sp. nov., isolated from peat swamp forest soil.</title>
        <authorList>
            <person name="Srisuk N."/>
        </authorList>
    </citation>
    <scope>NUCLEOTIDE SEQUENCE [LARGE SCALE GENOMIC DNA]</scope>
    <source>
        <strain evidence="3 4">TBRC 6029</strain>
    </source>
</reference>
<sequence>MASEIDRLGAEKFVLLTTYRRDGRPVPTPVWAARDGDELLVWSERRAGKVKRIRAGGRVTVQACDVRGKQTQGPAVTGQARILDAEGSARVRRAIARKYGLIGQVTLFASRLRGGTERTVGLAITLDHP</sequence>
<dbReference type="InterPro" id="IPR019965">
    <property type="entry name" value="PPOX_F420-dep_Rv2061_put"/>
</dbReference>
<dbReference type="InterPro" id="IPR012349">
    <property type="entry name" value="Split_barrel_FMN-bd"/>
</dbReference>
<dbReference type="Pfam" id="PF01243">
    <property type="entry name" value="PNPOx_N"/>
    <property type="match status" value="1"/>
</dbReference>
<dbReference type="SUPFAM" id="SSF50475">
    <property type="entry name" value="FMN-binding split barrel"/>
    <property type="match status" value="1"/>
</dbReference>
<evidence type="ECO:0000313" key="3">
    <source>
        <dbReference type="EMBL" id="TVT49675.1"/>
    </source>
</evidence>
<proteinExistence type="predicted"/>
<dbReference type="NCBIfam" id="TIGR03666">
    <property type="entry name" value="Rv2061_F420"/>
    <property type="match status" value="1"/>
</dbReference>
<gene>
    <name evidence="3" type="ORF">FNH05_16735</name>
</gene>
<comment type="caution">
    <text evidence="3">The sequence shown here is derived from an EMBL/GenBank/DDBJ whole genome shotgun (WGS) entry which is preliminary data.</text>
</comment>
<dbReference type="InterPro" id="IPR011576">
    <property type="entry name" value="Pyridox_Oxase_N"/>
</dbReference>
<evidence type="ECO:0000313" key="4">
    <source>
        <dbReference type="Proteomes" id="UP000320011"/>
    </source>
</evidence>
<evidence type="ECO:0000259" key="2">
    <source>
        <dbReference type="Pfam" id="PF01243"/>
    </source>
</evidence>
<dbReference type="EMBL" id="VJWX01000150">
    <property type="protein sequence ID" value="TVT49675.1"/>
    <property type="molecule type" value="Genomic_DNA"/>
</dbReference>
<protein>
    <submittedName>
        <fullName evidence="3">PPOX class F420-dependent oxidoreductase</fullName>
    </submittedName>
</protein>
<reference evidence="3 4" key="1">
    <citation type="submission" date="2019-07" db="EMBL/GenBank/DDBJ databases">
        <authorList>
            <person name="Duangmal K."/>
            <person name="Teo W.F.A."/>
        </authorList>
    </citation>
    <scope>NUCLEOTIDE SEQUENCE [LARGE SCALE GENOMIC DNA]</scope>
    <source>
        <strain evidence="3 4">TBRC 6029</strain>
    </source>
</reference>
<dbReference type="RefSeq" id="WP_144589244.1">
    <property type="nucleotide sequence ID" value="NZ_VJWX01000150.1"/>
</dbReference>
<dbReference type="GO" id="GO:0016627">
    <property type="term" value="F:oxidoreductase activity, acting on the CH-CH group of donors"/>
    <property type="evidence" value="ECO:0007669"/>
    <property type="project" value="TreeGrafter"/>
</dbReference>
<dbReference type="Gene3D" id="2.30.110.10">
    <property type="entry name" value="Electron Transport, Fmn-binding Protein, Chain A"/>
    <property type="match status" value="1"/>
</dbReference>
<dbReference type="GO" id="GO:0070967">
    <property type="term" value="F:coenzyme F420 binding"/>
    <property type="evidence" value="ECO:0007669"/>
    <property type="project" value="TreeGrafter"/>
</dbReference>
<dbReference type="OrthoDB" id="5738083at2"/>
<dbReference type="GO" id="GO:0005829">
    <property type="term" value="C:cytosol"/>
    <property type="evidence" value="ECO:0007669"/>
    <property type="project" value="TreeGrafter"/>
</dbReference>
<dbReference type="Proteomes" id="UP000320011">
    <property type="component" value="Unassembled WGS sequence"/>
</dbReference>
<keyword evidence="4" id="KW-1185">Reference proteome</keyword>
<dbReference type="PANTHER" id="PTHR35176:SF11">
    <property type="entry name" value="PYRIDOXAMINE 5'-PHOSPHATE OXIDASE FAMILY PROTEIN"/>
    <property type="match status" value="1"/>
</dbReference>
<dbReference type="AlphaFoldDB" id="A0A558CLS1"/>